<evidence type="ECO:0000256" key="1">
    <source>
        <dbReference type="SAM" id="MobiDB-lite"/>
    </source>
</evidence>
<gene>
    <name evidence="2" type="ORF">A9A72_12298</name>
</gene>
<feature type="region of interest" description="Disordered" evidence="1">
    <location>
        <begin position="1"/>
        <end position="24"/>
    </location>
</feature>
<reference evidence="2 3" key="1">
    <citation type="submission" date="2019-07" db="EMBL/GenBank/DDBJ databases">
        <title>Deep subsurface shale carbon reservoir microbial communities from Ohio and West Virginia, USA.</title>
        <authorList>
            <person name="Wrighton K."/>
        </authorList>
    </citation>
    <scope>NUCLEOTIDE SEQUENCE [LARGE SCALE GENOMIC DNA]</scope>
    <source>
        <strain evidence="2 3">NP_8Ht</strain>
    </source>
</reference>
<protein>
    <submittedName>
        <fullName evidence="2">Uncharacterized protein</fullName>
    </submittedName>
</protein>
<dbReference type="EMBL" id="VNHQ01000012">
    <property type="protein sequence ID" value="TYP64975.1"/>
    <property type="molecule type" value="Genomic_DNA"/>
</dbReference>
<evidence type="ECO:0000313" key="2">
    <source>
        <dbReference type="EMBL" id="TYP64975.1"/>
    </source>
</evidence>
<evidence type="ECO:0000313" key="3">
    <source>
        <dbReference type="Proteomes" id="UP000324282"/>
    </source>
</evidence>
<sequence>MDVSCEPSASKARYQALPEDQEEGVNSALRAPGRCVECAYGPARAGPCIWFEVSPPGGE</sequence>
<dbReference type="Proteomes" id="UP000324282">
    <property type="component" value="Unassembled WGS sequence"/>
</dbReference>
<dbReference type="AlphaFoldDB" id="A0A5S5BD44"/>
<accession>A0A5S5BD44</accession>
<comment type="caution">
    <text evidence="2">The sequence shown here is derived from an EMBL/GenBank/DDBJ whole genome shotgun (WGS) entry which is preliminary data.</text>
</comment>
<name>A0A5S5BD44_STUST</name>
<organism evidence="2 3">
    <name type="scientific">Stutzerimonas stutzeri</name>
    <name type="common">Pseudomonas stutzeri</name>
    <dbReference type="NCBI Taxonomy" id="316"/>
    <lineage>
        <taxon>Bacteria</taxon>
        <taxon>Pseudomonadati</taxon>
        <taxon>Pseudomonadota</taxon>
        <taxon>Gammaproteobacteria</taxon>
        <taxon>Pseudomonadales</taxon>
        <taxon>Pseudomonadaceae</taxon>
        <taxon>Stutzerimonas</taxon>
    </lineage>
</organism>
<proteinExistence type="predicted"/>